<accession>A0A1G7W2Y9</accession>
<reference evidence="1 2" key="1">
    <citation type="submission" date="2016-10" db="EMBL/GenBank/DDBJ databases">
        <authorList>
            <person name="de Groot N.N."/>
        </authorList>
    </citation>
    <scope>NUCLEOTIDE SEQUENCE [LARGE SCALE GENOMIC DNA]</scope>
    <source>
        <strain evidence="1 2">DSM 569</strain>
    </source>
</reference>
<proteinExistence type="predicted"/>
<name>A0A1G7W2Y9_THETY</name>
<dbReference type="Proteomes" id="UP000183404">
    <property type="component" value="Unassembled WGS sequence"/>
</dbReference>
<organism evidence="1 2">
    <name type="scientific">Thermoanaerobacter thermohydrosulfuricus</name>
    <name type="common">Clostridium thermohydrosulfuricum</name>
    <dbReference type="NCBI Taxonomy" id="1516"/>
    <lineage>
        <taxon>Bacteria</taxon>
        <taxon>Bacillati</taxon>
        <taxon>Bacillota</taxon>
        <taxon>Clostridia</taxon>
        <taxon>Thermoanaerobacterales</taxon>
        <taxon>Thermoanaerobacteraceae</taxon>
        <taxon>Thermoanaerobacter</taxon>
    </lineage>
</organism>
<dbReference type="AlphaFoldDB" id="A0A1G7W2Y9"/>
<evidence type="ECO:0000313" key="1">
    <source>
        <dbReference type="EMBL" id="SDG66238.1"/>
    </source>
</evidence>
<gene>
    <name evidence="1" type="ORF">SAMN04244560_02731</name>
</gene>
<protein>
    <submittedName>
        <fullName evidence="1">Uncharacterized protein</fullName>
    </submittedName>
</protein>
<evidence type="ECO:0000313" key="2">
    <source>
        <dbReference type="Proteomes" id="UP000183404"/>
    </source>
</evidence>
<dbReference type="EMBL" id="FNBS01000109">
    <property type="protein sequence ID" value="SDG66238.1"/>
    <property type="molecule type" value="Genomic_DNA"/>
</dbReference>
<sequence>MSSIYQQYGESAIVGKSLCKANITKASLVEELMCLIESQ</sequence>